<dbReference type="STRING" id="1217705.F900_01372"/>
<dbReference type="AlphaFoldDB" id="N9M189"/>
<sequence length="75" mass="8567">MSCLIRVSEFIKRVYGSQEDGATPPTPQTITRLCRLGELPAELHGEKGKRGTWYINWEAYQKRTGNDLVDRVLES</sequence>
<proteinExistence type="predicted"/>
<dbReference type="PATRIC" id="fig|1217705.3.peg.1321"/>
<accession>N9M189</accession>
<gene>
    <name evidence="1" type="ORF">F900_01372</name>
</gene>
<reference evidence="1 2" key="1">
    <citation type="submission" date="2013-02" db="EMBL/GenBank/DDBJ databases">
        <title>The Genome Sequence of Acinetobacter sp. ANC 3862.</title>
        <authorList>
            <consortium name="The Broad Institute Genome Sequencing Platform"/>
            <consortium name="The Broad Institute Genome Sequencing Center for Infectious Disease"/>
            <person name="Cerqueira G."/>
            <person name="Feldgarden M."/>
            <person name="Courvalin P."/>
            <person name="Perichon B."/>
            <person name="Grillot-Courvalin C."/>
            <person name="Clermont D."/>
            <person name="Rocha E."/>
            <person name="Yoon E.-J."/>
            <person name="Nemec A."/>
            <person name="Walker B."/>
            <person name="Young S.K."/>
            <person name="Zeng Q."/>
            <person name="Gargeya S."/>
            <person name="Fitzgerald M."/>
            <person name="Haas B."/>
            <person name="Abouelleil A."/>
            <person name="Alvarado L."/>
            <person name="Arachchi H.M."/>
            <person name="Berlin A.M."/>
            <person name="Chapman S.B."/>
            <person name="Dewar J."/>
            <person name="Goldberg J."/>
            <person name="Griggs A."/>
            <person name="Gujja S."/>
            <person name="Hansen M."/>
            <person name="Howarth C."/>
            <person name="Imamovic A."/>
            <person name="Larimer J."/>
            <person name="McCowan C."/>
            <person name="Murphy C."/>
            <person name="Neiman D."/>
            <person name="Pearson M."/>
            <person name="Priest M."/>
            <person name="Roberts A."/>
            <person name="Saif S."/>
            <person name="Shea T."/>
            <person name="Sisk P."/>
            <person name="Sykes S."/>
            <person name="Wortman J."/>
            <person name="Nusbaum C."/>
            <person name="Birren B."/>
        </authorList>
    </citation>
    <scope>NUCLEOTIDE SEQUENCE [LARGE SCALE GENOMIC DNA]</scope>
    <source>
        <strain evidence="1 2">ANC 3862</strain>
    </source>
</reference>
<protein>
    <submittedName>
        <fullName evidence="1">Uncharacterized protein</fullName>
    </submittedName>
</protein>
<dbReference type="eggNOG" id="ENOG5032A94">
    <property type="taxonomic scope" value="Bacteria"/>
</dbReference>
<dbReference type="EMBL" id="APRP01000015">
    <property type="protein sequence ID" value="ENX02308.1"/>
    <property type="molecule type" value="Genomic_DNA"/>
</dbReference>
<organism evidence="1 2">
    <name type="scientific">Acinetobacter modestus</name>
    <dbReference type="NCBI Taxonomy" id="1776740"/>
    <lineage>
        <taxon>Bacteria</taxon>
        <taxon>Pseudomonadati</taxon>
        <taxon>Pseudomonadota</taxon>
        <taxon>Gammaproteobacteria</taxon>
        <taxon>Moraxellales</taxon>
        <taxon>Moraxellaceae</taxon>
        <taxon>Acinetobacter</taxon>
    </lineage>
</organism>
<evidence type="ECO:0000313" key="1">
    <source>
        <dbReference type="EMBL" id="ENX02308.1"/>
    </source>
</evidence>
<dbReference type="RefSeq" id="WP_005216111.1">
    <property type="nucleotide sequence ID" value="NZ_JAKZFY010000008.1"/>
</dbReference>
<comment type="caution">
    <text evidence="1">The sequence shown here is derived from an EMBL/GenBank/DDBJ whole genome shotgun (WGS) entry which is preliminary data.</text>
</comment>
<dbReference type="HOGENOM" id="CLU_167463_3_0_6"/>
<dbReference type="Proteomes" id="UP000013248">
    <property type="component" value="Unassembled WGS sequence"/>
</dbReference>
<evidence type="ECO:0000313" key="2">
    <source>
        <dbReference type="Proteomes" id="UP000013248"/>
    </source>
</evidence>
<name>N9M189_9GAMM</name>